<dbReference type="PANTHER" id="PTHR10511:SF2">
    <property type="entry name" value="GRANULOCYTE COLONY-STIMULATING FACTOR"/>
    <property type="match status" value="1"/>
</dbReference>
<sequence length="159" mass="18342">MPCVILGEVHPSSIWKPHTGRIWDMNPGTKATTCPQLQYAEMPLFMYEMSLLSQETCLERAKAGLQMFLDHLPIVQKQSPETQEVETLKADLRDLLNAFSQQVRREDPGMDCVGTLIHLSHLPTFSNQFDEQIGTHIILNYMTRFMNDMYRSLRSLIRS</sequence>
<reference evidence="2" key="2">
    <citation type="submission" date="2025-08" db="UniProtKB">
        <authorList>
            <consortium name="Ensembl"/>
        </authorList>
    </citation>
    <scope>IDENTIFICATION</scope>
</reference>
<dbReference type="GO" id="GO:0006955">
    <property type="term" value="P:immune response"/>
    <property type="evidence" value="ECO:0007669"/>
    <property type="project" value="InterPro"/>
</dbReference>
<evidence type="ECO:0000313" key="2">
    <source>
        <dbReference type="Ensembl" id="ENSECRP00000033526.1"/>
    </source>
</evidence>
<dbReference type="Proteomes" id="UP000694620">
    <property type="component" value="Chromosome 14"/>
</dbReference>
<dbReference type="GO" id="GO:0045639">
    <property type="term" value="P:positive regulation of myeloid cell differentiation"/>
    <property type="evidence" value="ECO:0007669"/>
    <property type="project" value="InterPro"/>
</dbReference>
<dbReference type="Gene3D" id="1.20.1250.10">
    <property type="match status" value="1"/>
</dbReference>
<protein>
    <recommendedName>
        <fullName evidence="4">Granulocyte colony-stimulating factor</fullName>
    </recommendedName>
</protein>
<evidence type="ECO:0000256" key="1">
    <source>
        <dbReference type="ARBA" id="ARBA00007432"/>
    </source>
</evidence>
<proteinExistence type="inferred from homology"/>
<comment type="similarity">
    <text evidence="1">Belongs to the IL-6 superfamily.</text>
</comment>
<reference evidence="2" key="3">
    <citation type="submission" date="2025-09" db="UniProtKB">
        <authorList>
            <consortium name="Ensembl"/>
        </authorList>
    </citation>
    <scope>IDENTIFICATION</scope>
</reference>
<evidence type="ECO:0008006" key="4">
    <source>
        <dbReference type="Google" id="ProtNLM"/>
    </source>
</evidence>
<dbReference type="GO" id="GO:0005125">
    <property type="term" value="F:cytokine activity"/>
    <property type="evidence" value="ECO:0007669"/>
    <property type="project" value="InterPro"/>
</dbReference>
<dbReference type="InterPro" id="IPR009079">
    <property type="entry name" value="4_helix_cytokine-like_core"/>
</dbReference>
<keyword evidence="3" id="KW-1185">Reference proteome</keyword>
<reference evidence="2" key="1">
    <citation type="submission" date="2021-06" db="EMBL/GenBank/DDBJ databases">
        <authorList>
            <consortium name="Wellcome Sanger Institute Data Sharing"/>
        </authorList>
    </citation>
    <scope>NUCLEOTIDE SEQUENCE [LARGE SCALE GENOMIC DNA]</scope>
</reference>
<dbReference type="SMART" id="SM00126">
    <property type="entry name" value="IL6"/>
    <property type="match status" value="1"/>
</dbReference>
<dbReference type="AlphaFoldDB" id="A0A8C4TPU3"/>
<dbReference type="GO" id="GO:0005576">
    <property type="term" value="C:extracellular region"/>
    <property type="evidence" value="ECO:0007669"/>
    <property type="project" value="InterPro"/>
</dbReference>
<dbReference type="InterPro" id="IPR030474">
    <property type="entry name" value="IL-6/GCSF/MGF"/>
</dbReference>
<accession>A0A8C4TPU3</accession>
<organism evidence="2 3">
    <name type="scientific">Erpetoichthys calabaricus</name>
    <name type="common">Rope fish</name>
    <name type="synonym">Calamoichthys calabaricus</name>
    <dbReference type="NCBI Taxonomy" id="27687"/>
    <lineage>
        <taxon>Eukaryota</taxon>
        <taxon>Metazoa</taxon>
        <taxon>Chordata</taxon>
        <taxon>Craniata</taxon>
        <taxon>Vertebrata</taxon>
        <taxon>Euteleostomi</taxon>
        <taxon>Actinopterygii</taxon>
        <taxon>Polypteriformes</taxon>
        <taxon>Polypteridae</taxon>
        <taxon>Erpetoichthys</taxon>
    </lineage>
</organism>
<evidence type="ECO:0000313" key="3">
    <source>
        <dbReference type="Proteomes" id="UP000694620"/>
    </source>
</evidence>
<dbReference type="PANTHER" id="PTHR10511">
    <property type="entry name" value="GRANULOCYTE COLONY-STIMULATING FACTOR"/>
    <property type="match status" value="1"/>
</dbReference>
<dbReference type="Ensembl" id="ENSECRT00000034254.1">
    <property type="protein sequence ID" value="ENSECRP00000033526.1"/>
    <property type="gene ID" value="ENSECRG00000022688.1"/>
</dbReference>
<name>A0A8C4TPU3_ERPCA</name>
<dbReference type="InterPro" id="IPR040117">
    <property type="entry name" value="GCSF/MGF"/>
</dbReference>
<dbReference type="SUPFAM" id="SSF47266">
    <property type="entry name" value="4-helical cytokines"/>
    <property type="match status" value="1"/>
</dbReference>